<comment type="subcellular location">
    <subcellularLocation>
        <location evidence="1">Membrane</location>
        <topology evidence="1">Multi-pass membrane protein</topology>
    </subcellularLocation>
</comment>
<evidence type="ECO:0000256" key="3">
    <source>
        <dbReference type="ARBA" id="ARBA00022692"/>
    </source>
</evidence>
<feature type="transmembrane region" description="Helical" evidence="11">
    <location>
        <begin position="256"/>
        <end position="289"/>
    </location>
</feature>
<reference evidence="14 15" key="1">
    <citation type="submission" date="2020-04" db="EMBL/GenBank/DDBJ databases">
        <authorList>
            <person name="Laetsch R D."/>
            <person name="Stevens L."/>
            <person name="Kumar S."/>
            <person name="Blaxter L. M."/>
        </authorList>
    </citation>
    <scope>NUCLEOTIDE SEQUENCE [LARGE SCALE GENOMIC DNA]</scope>
</reference>
<feature type="domain" description="Cation/H+ exchanger transmembrane" evidence="13">
    <location>
        <begin position="88"/>
        <end position="482"/>
    </location>
</feature>
<dbReference type="EMBL" id="CADEPM010000002">
    <property type="protein sequence ID" value="CAB3400339.1"/>
    <property type="molecule type" value="Genomic_DNA"/>
</dbReference>
<dbReference type="NCBIfam" id="TIGR00840">
    <property type="entry name" value="b_cpa1"/>
    <property type="match status" value="1"/>
</dbReference>
<dbReference type="GO" id="GO:0051453">
    <property type="term" value="P:regulation of intracellular pH"/>
    <property type="evidence" value="ECO:0007669"/>
    <property type="project" value="TreeGrafter"/>
</dbReference>
<feature type="transmembrane region" description="Helical" evidence="11">
    <location>
        <begin position="460"/>
        <end position="481"/>
    </location>
</feature>
<dbReference type="GO" id="GO:0098719">
    <property type="term" value="P:sodium ion import across plasma membrane"/>
    <property type="evidence" value="ECO:0007669"/>
    <property type="project" value="TreeGrafter"/>
</dbReference>
<dbReference type="Proteomes" id="UP000494206">
    <property type="component" value="Unassembled WGS sequence"/>
</dbReference>
<comment type="similarity">
    <text evidence="9">Belongs to the monovalent cation:proton antiporter 1 (CPA1) transporter (TC 2.A.36) family.</text>
</comment>
<dbReference type="GO" id="GO:0015385">
    <property type="term" value="F:sodium:proton antiporter activity"/>
    <property type="evidence" value="ECO:0007669"/>
    <property type="project" value="InterPro"/>
</dbReference>
<feature type="transmembrane region" description="Helical" evidence="11">
    <location>
        <begin position="301"/>
        <end position="317"/>
    </location>
</feature>
<dbReference type="InterPro" id="IPR018422">
    <property type="entry name" value="Cation/H_exchanger_CPA1"/>
</dbReference>
<evidence type="ECO:0000256" key="2">
    <source>
        <dbReference type="ARBA" id="ARBA00022448"/>
    </source>
</evidence>
<protein>
    <recommendedName>
        <fullName evidence="9">Sodium/hydrogen exchanger</fullName>
    </recommendedName>
</protein>
<dbReference type="PANTHER" id="PTHR10110:SF126">
    <property type="entry name" value="NA(+)_H(+) EXCHANGER PROTEIN 7"/>
    <property type="match status" value="1"/>
</dbReference>
<sequence length="742" mass="83129">MRKALILSLLAIVALAAPNDTIEISKKMAAININRSEPLSTSTSEQNVHSETEPSHGVKVASFKWDYVKEPLVLTFFFIIIGIFKLVYHHTRYTKKLLPESCLLILLGMLLGVIFIGDKTHESIKFLEFNSKTFFFFLLPPIILESAYSLKDRAFIENFGTIVLYAVVGTVLNIVLIGGMLLLLGAIGLIGGMNLSVLDTFVFASLIAAVDPVAVLAVFQEVGVNKMLYFMVFGESLLNDAVTIVCYNLAIEFQELPYFSFVDCVLGFLAFLCVSLGGLLIGIVCGVISSFITKFTQDVRVVEPVVIFGMAYLAYLISELFHFSGIIGLIACGLFQTHYACCNISYKSFSSVMYFTKVMSSLSEALIFIILGVMLVNEQEWFWEDWHPIFSLCSVILCVLVRFAVTFSLTYVVNQFTGGVRHISFQEQFIMAYGGLRGAVSFSLAFMITSNDDVKNTILAATYMVILFTVFIQGSTMKVLVKLLNINLAGKDNNYRLFLEFNKGMIQHLSQGIEDLCGYKNYNWINQSSEISKRYIRPILEKNYVPELKSEGKLVQMDRAYTMREAMINSPSQSSFKRQQTIDEFADAGVLPLDMLDDERFTAPISREEIEKQTEALTKNVESIRQLLSNPFEECYLDRNLTHEEEKEKKRIEHVKLLQNRANSISGVKKKKNRMFGRKTSVRTNATEQGLIHSAIAAIGIQSVPRQQPTSSGGDPDDAGLSMTTNEDHPLMTITETDETAC</sequence>
<feature type="transmembrane region" description="Helical" evidence="11">
    <location>
        <begin position="162"/>
        <end position="189"/>
    </location>
</feature>
<dbReference type="Gene3D" id="6.10.140.1330">
    <property type="match status" value="1"/>
</dbReference>
<keyword evidence="5" id="KW-0915">Sodium</keyword>
<organism evidence="14 15">
    <name type="scientific">Caenorhabditis bovis</name>
    <dbReference type="NCBI Taxonomy" id="2654633"/>
    <lineage>
        <taxon>Eukaryota</taxon>
        <taxon>Metazoa</taxon>
        <taxon>Ecdysozoa</taxon>
        <taxon>Nematoda</taxon>
        <taxon>Chromadorea</taxon>
        <taxon>Rhabditida</taxon>
        <taxon>Rhabditina</taxon>
        <taxon>Rhabditomorpha</taxon>
        <taxon>Rhabditoidea</taxon>
        <taxon>Rhabditidae</taxon>
        <taxon>Peloderinae</taxon>
        <taxon>Caenorhabditis</taxon>
    </lineage>
</organism>
<accession>A0A8S1ER31</accession>
<feature type="transmembrane region" description="Helical" evidence="11">
    <location>
        <begin position="71"/>
        <end position="88"/>
    </location>
</feature>
<evidence type="ECO:0000256" key="7">
    <source>
        <dbReference type="ARBA" id="ARBA00023136"/>
    </source>
</evidence>
<feature type="transmembrane region" description="Helical" evidence="11">
    <location>
        <begin position="388"/>
        <end position="409"/>
    </location>
</feature>
<feature type="transmembrane region" description="Helical" evidence="11">
    <location>
        <begin position="430"/>
        <end position="448"/>
    </location>
</feature>
<keyword evidence="7 11" id="KW-0472">Membrane</keyword>
<name>A0A8S1ER31_9PELO</name>
<evidence type="ECO:0000259" key="13">
    <source>
        <dbReference type="Pfam" id="PF00999"/>
    </source>
</evidence>
<evidence type="ECO:0000256" key="5">
    <source>
        <dbReference type="ARBA" id="ARBA00023053"/>
    </source>
</evidence>
<dbReference type="InterPro" id="IPR004709">
    <property type="entry name" value="NaH_exchanger"/>
</dbReference>
<evidence type="ECO:0000256" key="1">
    <source>
        <dbReference type="ARBA" id="ARBA00004141"/>
    </source>
</evidence>
<feature type="region of interest" description="Disordered" evidence="10">
    <location>
        <begin position="701"/>
        <end position="742"/>
    </location>
</feature>
<keyword evidence="12" id="KW-0732">Signal</keyword>
<feature type="transmembrane region" description="Helical" evidence="11">
    <location>
        <begin position="201"/>
        <end position="219"/>
    </location>
</feature>
<dbReference type="PANTHER" id="PTHR10110">
    <property type="entry name" value="SODIUM/HYDROGEN EXCHANGER"/>
    <property type="match status" value="1"/>
</dbReference>
<keyword evidence="8 9" id="KW-0739">Sodium transport</keyword>
<evidence type="ECO:0000256" key="10">
    <source>
        <dbReference type="SAM" id="MobiDB-lite"/>
    </source>
</evidence>
<evidence type="ECO:0000256" key="9">
    <source>
        <dbReference type="RuleBase" id="RU003722"/>
    </source>
</evidence>
<evidence type="ECO:0000256" key="12">
    <source>
        <dbReference type="SAM" id="SignalP"/>
    </source>
</evidence>
<feature type="compositionally biased region" description="Polar residues" evidence="10">
    <location>
        <begin position="704"/>
        <end position="713"/>
    </location>
</feature>
<dbReference type="GO" id="GO:0015386">
    <property type="term" value="F:potassium:proton antiporter activity"/>
    <property type="evidence" value="ECO:0007669"/>
    <property type="project" value="TreeGrafter"/>
</dbReference>
<evidence type="ECO:0000313" key="15">
    <source>
        <dbReference type="Proteomes" id="UP000494206"/>
    </source>
</evidence>
<feature type="transmembrane region" description="Helical" evidence="11">
    <location>
        <begin position="354"/>
        <end position="376"/>
    </location>
</feature>
<keyword evidence="2 9" id="KW-0813">Transport</keyword>
<feature type="chain" id="PRO_5035802909" description="Sodium/hydrogen exchanger" evidence="12">
    <location>
        <begin position="17"/>
        <end position="742"/>
    </location>
</feature>
<dbReference type="AlphaFoldDB" id="A0A8S1ER31"/>
<feature type="signal peptide" evidence="12">
    <location>
        <begin position="1"/>
        <end position="16"/>
    </location>
</feature>
<keyword evidence="4 11" id="KW-1133">Transmembrane helix</keyword>
<feature type="transmembrane region" description="Helical" evidence="11">
    <location>
        <begin position="323"/>
        <end position="342"/>
    </location>
</feature>
<feature type="transmembrane region" description="Helical" evidence="11">
    <location>
        <begin position="97"/>
        <end position="117"/>
    </location>
</feature>
<feature type="transmembrane region" description="Helical" evidence="11">
    <location>
        <begin position="228"/>
        <end position="250"/>
    </location>
</feature>
<keyword evidence="6 9" id="KW-0406">Ion transport</keyword>
<keyword evidence="3 9" id="KW-0812">Transmembrane</keyword>
<evidence type="ECO:0000256" key="8">
    <source>
        <dbReference type="ARBA" id="ARBA00023201"/>
    </source>
</evidence>
<proteinExistence type="inferred from homology"/>
<dbReference type="OrthoDB" id="196264at2759"/>
<gene>
    <name evidence="14" type="ORF">CBOVIS_LOCUS3303</name>
</gene>
<keyword evidence="15" id="KW-1185">Reference proteome</keyword>
<dbReference type="GO" id="GO:0005886">
    <property type="term" value="C:plasma membrane"/>
    <property type="evidence" value="ECO:0007669"/>
    <property type="project" value="TreeGrafter"/>
</dbReference>
<dbReference type="PRINTS" id="PR01084">
    <property type="entry name" value="NAHEXCHNGR"/>
</dbReference>
<evidence type="ECO:0000256" key="4">
    <source>
        <dbReference type="ARBA" id="ARBA00022989"/>
    </source>
</evidence>
<feature type="transmembrane region" description="Helical" evidence="11">
    <location>
        <begin position="129"/>
        <end position="150"/>
    </location>
</feature>
<evidence type="ECO:0000313" key="14">
    <source>
        <dbReference type="EMBL" id="CAB3400339.1"/>
    </source>
</evidence>
<dbReference type="Pfam" id="PF00999">
    <property type="entry name" value="Na_H_Exchanger"/>
    <property type="match status" value="1"/>
</dbReference>
<evidence type="ECO:0000256" key="11">
    <source>
        <dbReference type="SAM" id="Phobius"/>
    </source>
</evidence>
<dbReference type="InterPro" id="IPR006153">
    <property type="entry name" value="Cation/H_exchanger_TM"/>
</dbReference>
<comment type="caution">
    <text evidence="14">The sequence shown here is derived from an EMBL/GenBank/DDBJ whole genome shotgun (WGS) entry which is preliminary data.</text>
</comment>
<evidence type="ECO:0000256" key="6">
    <source>
        <dbReference type="ARBA" id="ARBA00023065"/>
    </source>
</evidence>
<keyword evidence="9" id="KW-0050">Antiport</keyword>